<proteinExistence type="predicted"/>
<reference evidence="1 2" key="1">
    <citation type="submission" date="2014-09" db="EMBL/GenBank/DDBJ databases">
        <title>Draft genome of Bradyrhizobium japonicum Is-34.</title>
        <authorList>
            <person name="Tsurumaru H."/>
            <person name="Yamakawa T."/>
            <person name="Hashimoto S."/>
            <person name="Okizaki K."/>
            <person name="Kanesaki Y."/>
            <person name="Yoshikawa H."/>
            <person name="Yajima S."/>
        </authorList>
    </citation>
    <scope>NUCLEOTIDE SEQUENCE [LARGE SCALE GENOMIC DNA]</scope>
    <source>
        <strain evidence="1 2">Is-34</strain>
    </source>
</reference>
<dbReference type="RefSeq" id="WP_014493375.1">
    <property type="nucleotide sequence ID" value="NZ_BJNK01000013.1"/>
</dbReference>
<name>A0A0A3XMG6_BRAJP</name>
<comment type="caution">
    <text evidence="1">The sequence shown here is derived from an EMBL/GenBank/DDBJ whole genome shotgun (WGS) entry which is preliminary data.</text>
</comment>
<dbReference type="EMBL" id="JRPN01000025">
    <property type="protein sequence ID" value="KGT75572.1"/>
    <property type="molecule type" value="Genomic_DNA"/>
</dbReference>
<evidence type="ECO:0000313" key="1">
    <source>
        <dbReference type="EMBL" id="KGT75572.1"/>
    </source>
</evidence>
<dbReference type="AlphaFoldDB" id="A0A0A3XMG6"/>
<dbReference type="KEGG" id="bjp:RN69_15780"/>
<accession>A0A0A3XMG6</accession>
<dbReference type="PATRIC" id="fig|375.37.peg.675"/>
<sequence>MTDTPSQTQTSTFAAANETVREVAHDVREGLGDGKPPGQWKAIVSDLTREAPLASLGIAFLIGYVLARR</sequence>
<protein>
    <submittedName>
        <fullName evidence="1">Uncharacterized protein</fullName>
    </submittedName>
</protein>
<evidence type="ECO:0000313" key="2">
    <source>
        <dbReference type="Proteomes" id="UP000030377"/>
    </source>
</evidence>
<organism evidence="1 2">
    <name type="scientific">Bradyrhizobium japonicum</name>
    <dbReference type="NCBI Taxonomy" id="375"/>
    <lineage>
        <taxon>Bacteria</taxon>
        <taxon>Pseudomonadati</taxon>
        <taxon>Pseudomonadota</taxon>
        <taxon>Alphaproteobacteria</taxon>
        <taxon>Hyphomicrobiales</taxon>
        <taxon>Nitrobacteraceae</taxon>
        <taxon>Bradyrhizobium</taxon>
    </lineage>
</organism>
<dbReference type="Proteomes" id="UP000030377">
    <property type="component" value="Unassembled WGS sequence"/>
</dbReference>
<gene>
    <name evidence="1" type="ORF">MA20_32540</name>
</gene>
<dbReference type="GeneID" id="64071725"/>